<protein>
    <submittedName>
        <fullName evidence="2">Uncharacterized protein</fullName>
    </submittedName>
</protein>
<evidence type="ECO:0000313" key="2">
    <source>
        <dbReference type="EMBL" id="MEW9306692.1"/>
    </source>
</evidence>
<keyword evidence="4" id="KW-1185">Reference proteome</keyword>
<name>A0ABV3PM17_9HYPH</name>
<reference evidence="2 4" key="1">
    <citation type="submission" date="2024-07" db="EMBL/GenBank/DDBJ databases">
        <title>Description of Labrys sedimenti sp. nov., isolated from a diclofenac-degrading enrichment culture.</title>
        <authorList>
            <person name="Tancsics A."/>
            <person name="Csepanyi A."/>
        </authorList>
    </citation>
    <scope>NUCLEOTIDE SEQUENCE [LARGE SCALE GENOMIC DNA]</scope>
    <source>
        <strain evidence="2 4">LMG 23578</strain>
    </source>
</reference>
<dbReference type="RefSeq" id="WP_367624347.1">
    <property type="nucleotide sequence ID" value="NZ_JBFNQD010000004.1"/>
</dbReference>
<accession>A0ABV3PM17</accession>
<dbReference type="Proteomes" id="UP001595190">
    <property type="component" value="Unassembled WGS sequence"/>
</dbReference>
<proteinExistence type="predicted"/>
<evidence type="ECO:0000313" key="3">
    <source>
        <dbReference type="EMBL" id="MFC2251536.1"/>
    </source>
</evidence>
<feature type="transmembrane region" description="Helical" evidence="1">
    <location>
        <begin position="23"/>
        <end position="48"/>
    </location>
</feature>
<keyword evidence="1" id="KW-0812">Transmembrane</keyword>
<dbReference type="Proteomes" id="UP001555786">
    <property type="component" value="Unassembled WGS sequence"/>
</dbReference>
<reference evidence="3 5" key="2">
    <citation type="submission" date="2024-09" db="EMBL/GenBank/DDBJ databases">
        <title>Description of Labrys sedimenti sp. nov., isolated from a diclofenac-degrading enrichment culture, and genome-based reclassification of Labrys portucalensis as a later heterotypic synonym of Labrys neptuniae.</title>
        <authorList>
            <person name="Tancsics A."/>
            <person name="Csepanyi A."/>
        </authorList>
    </citation>
    <scope>NUCLEOTIDE SEQUENCE [LARGE SCALE GENOMIC DNA]</scope>
    <source>
        <strain evidence="3 5">LMG 23412</strain>
    </source>
</reference>
<keyword evidence="1" id="KW-0472">Membrane</keyword>
<organism evidence="2 4">
    <name type="scientific">Labrys neptuniae</name>
    <dbReference type="NCBI Taxonomy" id="376174"/>
    <lineage>
        <taxon>Bacteria</taxon>
        <taxon>Pseudomonadati</taxon>
        <taxon>Pseudomonadota</taxon>
        <taxon>Alphaproteobacteria</taxon>
        <taxon>Hyphomicrobiales</taxon>
        <taxon>Xanthobacteraceae</taxon>
        <taxon>Labrys</taxon>
    </lineage>
</organism>
<gene>
    <name evidence="2" type="ORF">ABXS05_14165</name>
    <name evidence="3" type="ORF">ACETRX_18030</name>
</gene>
<dbReference type="EMBL" id="JBFNQD010000004">
    <property type="protein sequence ID" value="MEW9306692.1"/>
    <property type="molecule type" value="Genomic_DNA"/>
</dbReference>
<evidence type="ECO:0000313" key="5">
    <source>
        <dbReference type="Proteomes" id="UP001595190"/>
    </source>
</evidence>
<keyword evidence="1" id="KW-1133">Transmembrane helix</keyword>
<comment type="caution">
    <text evidence="2">The sequence shown here is derived from an EMBL/GenBank/DDBJ whole genome shotgun (WGS) entry which is preliminary data.</text>
</comment>
<dbReference type="EMBL" id="JBHGPK010000007">
    <property type="protein sequence ID" value="MFC2251536.1"/>
    <property type="molecule type" value="Genomic_DNA"/>
</dbReference>
<evidence type="ECO:0000313" key="4">
    <source>
        <dbReference type="Proteomes" id="UP001555786"/>
    </source>
</evidence>
<sequence length="68" mass="7319">MLDLIEGQSQAGKAGRRIARRQYCFAACIVATLAVAMVTTAIAGVSAYQGQTTYWNHPAHKRASLARP</sequence>
<evidence type="ECO:0000256" key="1">
    <source>
        <dbReference type="SAM" id="Phobius"/>
    </source>
</evidence>